<keyword evidence="1" id="KW-1133">Transmembrane helix</keyword>
<evidence type="ECO:0000256" key="1">
    <source>
        <dbReference type="SAM" id="Phobius"/>
    </source>
</evidence>
<gene>
    <name evidence="2" type="ORF">K8V35_09370</name>
</gene>
<dbReference type="PANTHER" id="PTHR33802">
    <property type="entry name" value="SI:CH211-161H7.5-RELATED"/>
    <property type="match status" value="1"/>
</dbReference>
<dbReference type="Gene3D" id="1.20.1260.100">
    <property type="entry name" value="TspO/MBR protein"/>
    <property type="match status" value="1"/>
</dbReference>
<reference evidence="2" key="2">
    <citation type="submission" date="2021-09" db="EMBL/GenBank/DDBJ databases">
        <authorList>
            <person name="Gilroy R."/>
        </authorList>
    </citation>
    <scope>NUCLEOTIDE SEQUENCE</scope>
    <source>
        <strain evidence="2">6019</strain>
    </source>
</reference>
<feature type="transmembrane region" description="Helical" evidence="1">
    <location>
        <begin position="218"/>
        <end position="240"/>
    </location>
</feature>
<feature type="transmembrane region" description="Helical" evidence="1">
    <location>
        <begin position="45"/>
        <end position="66"/>
    </location>
</feature>
<proteinExistence type="predicted"/>
<keyword evidence="1" id="KW-0812">Transmembrane</keyword>
<feature type="transmembrane region" description="Helical" evidence="1">
    <location>
        <begin position="192"/>
        <end position="212"/>
    </location>
</feature>
<dbReference type="GO" id="GO:0016020">
    <property type="term" value="C:membrane"/>
    <property type="evidence" value="ECO:0007669"/>
    <property type="project" value="UniProtKB-SubCell"/>
</dbReference>
<reference evidence="2" key="1">
    <citation type="journal article" date="2021" name="PeerJ">
        <title>Extensive microbial diversity within the chicken gut microbiome revealed by metagenomics and culture.</title>
        <authorList>
            <person name="Gilroy R."/>
            <person name="Ravi A."/>
            <person name="Getino M."/>
            <person name="Pursley I."/>
            <person name="Horton D.L."/>
            <person name="Alikhan N.F."/>
            <person name="Baker D."/>
            <person name="Gharbi K."/>
            <person name="Hall N."/>
            <person name="Watson M."/>
            <person name="Adriaenssens E.M."/>
            <person name="Foster-Nyarko E."/>
            <person name="Jarju S."/>
            <person name="Secka A."/>
            <person name="Antonio M."/>
            <person name="Oren A."/>
            <person name="Chaudhuri R.R."/>
            <person name="La Ragione R."/>
            <person name="Hildebrand F."/>
            <person name="Pallen M.J."/>
        </authorList>
    </citation>
    <scope>NUCLEOTIDE SEQUENCE</scope>
    <source>
        <strain evidence="2">6019</strain>
    </source>
</reference>
<dbReference type="PANTHER" id="PTHR33802:SF1">
    <property type="entry name" value="XK-RELATED PROTEIN"/>
    <property type="match status" value="1"/>
</dbReference>
<dbReference type="InterPro" id="IPR038330">
    <property type="entry name" value="TspO/MBR-related_sf"/>
</dbReference>
<feature type="transmembrane region" description="Helical" evidence="1">
    <location>
        <begin position="132"/>
        <end position="154"/>
    </location>
</feature>
<keyword evidence="1" id="KW-0472">Membrane</keyword>
<organism evidence="2 3">
    <name type="scientific">Aliicoccus persicus</name>
    <dbReference type="NCBI Taxonomy" id="930138"/>
    <lineage>
        <taxon>Bacteria</taxon>
        <taxon>Bacillati</taxon>
        <taxon>Bacillota</taxon>
        <taxon>Bacilli</taxon>
        <taxon>Bacillales</taxon>
        <taxon>Staphylococcaceae</taxon>
        <taxon>Aliicoccus</taxon>
    </lineage>
</organism>
<dbReference type="EMBL" id="DYYI01000103">
    <property type="protein sequence ID" value="HJE20549.1"/>
    <property type="molecule type" value="Genomic_DNA"/>
</dbReference>
<feature type="transmembrane region" description="Helical" evidence="1">
    <location>
        <begin position="78"/>
        <end position="95"/>
    </location>
</feature>
<dbReference type="AlphaFoldDB" id="A0A921JDH6"/>
<evidence type="ECO:0000313" key="3">
    <source>
        <dbReference type="Proteomes" id="UP000763505"/>
    </source>
</evidence>
<protein>
    <submittedName>
        <fullName evidence="2">Tryptophan-rich sensory protein</fullName>
    </submittedName>
</protein>
<feature type="transmembrane region" description="Helical" evidence="1">
    <location>
        <begin position="7"/>
        <end position="25"/>
    </location>
</feature>
<feature type="transmembrane region" description="Helical" evidence="1">
    <location>
        <begin position="169"/>
        <end position="187"/>
    </location>
</feature>
<feature type="transmembrane region" description="Helical" evidence="1">
    <location>
        <begin position="101"/>
        <end position="120"/>
    </location>
</feature>
<name>A0A921JDH6_9STAP</name>
<accession>A0A921JDH6</accession>
<dbReference type="Proteomes" id="UP000763505">
    <property type="component" value="Unassembled WGS sequence"/>
</dbReference>
<evidence type="ECO:0000313" key="2">
    <source>
        <dbReference type="EMBL" id="HJE20549.1"/>
    </source>
</evidence>
<comment type="caution">
    <text evidence="2">The sequence shown here is derived from an EMBL/GenBank/DDBJ whole genome shotgun (WGS) entry which is preliminary data.</text>
</comment>
<sequence>MSKFNRLPVYYLALFIVMIIINFIASGDVSDVANKYDTLIQPSGYAFSIWGVIYLGLLFWIIRMLVVKNSRDKIQISLQWIPALNFVLNSIWIIVFTQEWLFASVLVIVTLWLTIIWMYLEVNRHDYHWLDRLPLSLYLGWITLAMVVNVFTWLEQMGVTFTAPFDETLVTTLTLGVVAIIIVLFTVKTRDWVIPLVALWTYIAIIAHGDIADYGNTVFYVVLFFSNFIFAIAAFSNYLVSKEHYFEYRKSLF</sequence>